<dbReference type="Pfam" id="PF03928">
    <property type="entry name" value="HbpS-like"/>
    <property type="match status" value="1"/>
</dbReference>
<evidence type="ECO:0000313" key="2">
    <source>
        <dbReference type="Proteomes" id="UP000813461"/>
    </source>
</evidence>
<comment type="caution">
    <text evidence="1">The sequence shown here is derived from an EMBL/GenBank/DDBJ whole genome shotgun (WGS) entry which is preliminary data.</text>
</comment>
<dbReference type="SUPFAM" id="SSF143744">
    <property type="entry name" value="GlcG-like"/>
    <property type="match status" value="1"/>
</dbReference>
<dbReference type="GO" id="GO:0072380">
    <property type="term" value="C:TRC complex"/>
    <property type="evidence" value="ECO:0007669"/>
    <property type="project" value="TreeGrafter"/>
</dbReference>
<evidence type="ECO:0008006" key="3">
    <source>
        <dbReference type="Google" id="ProtNLM"/>
    </source>
</evidence>
<dbReference type="PANTHER" id="PTHR28255">
    <property type="match status" value="1"/>
</dbReference>
<dbReference type="OrthoDB" id="2209940at2759"/>
<dbReference type="InterPro" id="IPR005624">
    <property type="entry name" value="PduO/GlcC-like"/>
</dbReference>
<dbReference type="AlphaFoldDB" id="A0A8K0R9P4"/>
<gene>
    <name evidence="1" type="ORF">FB567DRAFT_523623</name>
</gene>
<sequence>MATQDLTIPAHKPIGEAPRDLDAVAAQETGSPFPYWNATTAFQLGIALRTRLLTFDKPTVIHISTVSTPAHVLFHSVSFLPGYSQSSHPKAVHFFFICNGIDMKLQVTHSGTTLDNDFWVSRKRNAVIRFGCSTWQLHNKFNGGDEELFAKKMGLGESAKEYAIHGGGVPVYVKGCDTPVAVAVVSGLKQWDDHQVVVEEIEGVVKGLGRSG</sequence>
<proteinExistence type="predicted"/>
<dbReference type="Proteomes" id="UP000813461">
    <property type="component" value="Unassembled WGS sequence"/>
</dbReference>
<dbReference type="InterPro" id="IPR010371">
    <property type="entry name" value="YBR137W-like"/>
</dbReference>
<dbReference type="InterPro" id="IPR038084">
    <property type="entry name" value="PduO/GlcC-like_sf"/>
</dbReference>
<accession>A0A8K0R9P4</accession>
<protein>
    <recommendedName>
        <fullName evidence="3">DUF967 domain protein</fullName>
    </recommendedName>
</protein>
<keyword evidence="2" id="KW-1185">Reference proteome</keyword>
<name>A0A8K0R9P4_9PLEO</name>
<dbReference type="Gene3D" id="3.30.450.150">
    <property type="entry name" value="Haem-degrading domain"/>
    <property type="match status" value="1"/>
</dbReference>
<organism evidence="1 2">
    <name type="scientific">Paraphoma chrysanthemicola</name>
    <dbReference type="NCBI Taxonomy" id="798071"/>
    <lineage>
        <taxon>Eukaryota</taxon>
        <taxon>Fungi</taxon>
        <taxon>Dikarya</taxon>
        <taxon>Ascomycota</taxon>
        <taxon>Pezizomycotina</taxon>
        <taxon>Dothideomycetes</taxon>
        <taxon>Pleosporomycetidae</taxon>
        <taxon>Pleosporales</taxon>
        <taxon>Pleosporineae</taxon>
        <taxon>Phaeosphaeriaceae</taxon>
        <taxon>Paraphoma</taxon>
    </lineage>
</organism>
<dbReference type="GO" id="GO:0006620">
    <property type="term" value="P:post-translational protein targeting to endoplasmic reticulum membrane"/>
    <property type="evidence" value="ECO:0007669"/>
    <property type="project" value="TreeGrafter"/>
</dbReference>
<evidence type="ECO:0000313" key="1">
    <source>
        <dbReference type="EMBL" id="KAH7088070.1"/>
    </source>
</evidence>
<dbReference type="PANTHER" id="PTHR28255:SF1">
    <property type="entry name" value="UPF0303 PROTEIN YBR137W"/>
    <property type="match status" value="1"/>
</dbReference>
<reference evidence="1" key="1">
    <citation type="journal article" date="2021" name="Nat. Commun.">
        <title>Genetic determinants of endophytism in the Arabidopsis root mycobiome.</title>
        <authorList>
            <person name="Mesny F."/>
            <person name="Miyauchi S."/>
            <person name="Thiergart T."/>
            <person name="Pickel B."/>
            <person name="Atanasova L."/>
            <person name="Karlsson M."/>
            <person name="Huettel B."/>
            <person name="Barry K.W."/>
            <person name="Haridas S."/>
            <person name="Chen C."/>
            <person name="Bauer D."/>
            <person name="Andreopoulos W."/>
            <person name="Pangilinan J."/>
            <person name="LaButti K."/>
            <person name="Riley R."/>
            <person name="Lipzen A."/>
            <person name="Clum A."/>
            <person name="Drula E."/>
            <person name="Henrissat B."/>
            <person name="Kohler A."/>
            <person name="Grigoriev I.V."/>
            <person name="Martin F.M."/>
            <person name="Hacquard S."/>
        </authorList>
    </citation>
    <scope>NUCLEOTIDE SEQUENCE</scope>
    <source>
        <strain evidence="1">MPI-SDFR-AT-0120</strain>
    </source>
</reference>
<dbReference type="EMBL" id="JAGMVJ010000008">
    <property type="protein sequence ID" value="KAH7088070.1"/>
    <property type="molecule type" value="Genomic_DNA"/>
</dbReference>